<gene>
    <name evidence="2" type="ORF">EKH83_06780</name>
</gene>
<feature type="signal peptide" evidence="1">
    <location>
        <begin position="1"/>
        <end position="20"/>
    </location>
</feature>
<dbReference type="AlphaFoldDB" id="A0A4V1KID9"/>
<evidence type="ECO:0000313" key="3">
    <source>
        <dbReference type="Proteomes" id="UP000290848"/>
    </source>
</evidence>
<dbReference type="RefSeq" id="WP_128768658.1">
    <property type="nucleotide sequence ID" value="NZ_RXOC01000004.1"/>
</dbReference>
<evidence type="ECO:0000313" key="2">
    <source>
        <dbReference type="EMBL" id="RXF70352.1"/>
    </source>
</evidence>
<dbReference type="Pfam" id="PF13650">
    <property type="entry name" value="Asp_protease_2"/>
    <property type="match status" value="1"/>
</dbReference>
<comment type="caution">
    <text evidence="2">The sequence shown here is derived from an EMBL/GenBank/DDBJ whole genome shotgun (WGS) entry which is preliminary data.</text>
</comment>
<reference evidence="2 3" key="1">
    <citation type="submission" date="2018-12" db="EMBL/GenBank/DDBJ databases">
        <title>The Draft Genome Sequence of the Soil Bacterium Pedobacter tournemirensis R1.</title>
        <authorList>
            <person name="He J."/>
        </authorList>
    </citation>
    <scope>NUCLEOTIDE SEQUENCE [LARGE SCALE GENOMIC DNA]</scope>
    <source>
        <strain evidence="2 3">R1</strain>
    </source>
</reference>
<protein>
    <recommendedName>
        <fullName evidence="4">Tetratricopeptide repeat protein</fullName>
    </recommendedName>
</protein>
<feature type="chain" id="PRO_5020428551" description="Tetratricopeptide repeat protein" evidence="1">
    <location>
        <begin position="21"/>
        <end position="461"/>
    </location>
</feature>
<accession>A0A4V1KID9</accession>
<evidence type="ECO:0000256" key="1">
    <source>
        <dbReference type="SAM" id="SignalP"/>
    </source>
</evidence>
<proteinExistence type="predicted"/>
<organism evidence="2 3">
    <name type="scientific">Arcticibacter tournemirensis</name>
    <dbReference type="NCBI Taxonomy" id="699437"/>
    <lineage>
        <taxon>Bacteria</taxon>
        <taxon>Pseudomonadati</taxon>
        <taxon>Bacteroidota</taxon>
        <taxon>Sphingobacteriia</taxon>
        <taxon>Sphingobacteriales</taxon>
        <taxon>Sphingobacteriaceae</taxon>
        <taxon>Arcticibacter</taxon>
    </lineage>
</organism>
<dbReference type="Proteomes" id="UP000290848">
    <property type="component" value="Unassembled WGS sequence"/>
</dbReference>
<sequence>MQKTLLTLLLSVSFTLSSFAQRNYHQELINLVEQGKCFEAREFRSQYADKLPSNDRTFDIFYKAHVALFFNKPDSSAIYLEDLISNHELKIGPGIGTYYGKLLTVYDSKQQFKDAIKVCDKYIDRLKRNPFDQDQEFIRNEMTSIENTKKTLQYRDANEPRIKIKRDGSVKDKTIKMNDGDFLRFNAMYNNVTAETWFNTSATTYFMITRGLANKIGTKLINKNQDSVQTIDGVKRTARVEVIDSIDFAGLKLYNIPALVINENIMPPLPDTLKDEIKSKIEKEFKEVQIMMGLPAMKLIGRIVFDYKKRTVSFPGRAEKAETNDASNMCLCNNNLGLKLKINELNYVGHLNTGSYDFLNISYPFYEKNKSRIEIDTITQKKPINLYTTAGTSFNVPYELVKNVKVSFNNRLINSNNGEVLVQGDAQHSIYEGAVGVKFFTMPNSKTLIDFDNMVVKTTIK</sequence>
<evidence type="ECO:0008006" key="4">
    <source>
        <dbReference type="Google" id="ProtNLM"/>
    </source>
</evidence>
<name>A0A4V1KID9_9SPHI</name>
<keyword evidence="1" id="KW-0732">Signal</keyword>
<dbReference type="EMBL" id="RXOC01000004">
    <property type="protein sequence ID" value="RXF70352.1"/>
    <property type="molecule type" value="Genomic_DNA"/>
</dbReference>